<dbReference type="FunFam" id="1.20.1720.10:FF:000004">
    <property type="entry name" value="EmrB/QacA family drug resistance transporter"/>
    <property type="match status" value="1"/>
</dbReference>
<feature type="transmembrane region" description="Helical" evidence="7">
    <location>
        <begin position="304"/>
        <end position="321"/>
    </location>
</feature>
<feature type="transmembrane region" description="Helical" evidence="7">
    <location>
        <begin position="361"/>
        <end position="383"/>
    </location>
</feature>
<feature type="transmembrane region" description="Helical" evidence="7">
    <location>
        <begin position="333"/>
        <end position="349"/>
    </location>
</feature>
<keyword evidence="6 7" id="KW-0472">Membrane</keyword>
<feature type="transmembrane region" description="Helical" evidence="7">
    <location>
        <begin position="267"/>
        <end position="292"/>
    </location>
</feature>
<dbReference type="AlphaFoldDB" id="A0AAU8GDF8"/>
<dbReference type="InterPro" id="IPR011701">
    <property type="entry name" value="MFS"/>
</dbReference>
<feature type="transmembrane region" description="Helical" evidence="7">
    <location>
        <begin position="136"/>
        <end position="155"/>
    </location>
</feature>
<dbReference type="GO" id="GO:0022857">
    <property type="term" value="F:transmembrane transporter activity"/>
    <property type="evidence" value="ECO:0007669"/>
    <property type="project" value="InterPro"/>
</dbReference>
<evidence type="ECO:0000313" key="9">
    <source>
        <dbReference type="EMBL" id="XCH34089.1"/>
    </source>
</evidence>
<dbReference type="GO" id="GO:0005886">
    <property type="term" value="C:plasma membrane"/>
    <property type="evidence" value="ECO:0007669"/>
    <property type="project" value="UniProtKB-SubCell"/>
</dbReference>
<keyword evidence="3" id="KW-1003">Cell membrane</keyword>
<dbReference type="PANTHER" id="PTHR23501">
    <property type="entry name" value="MAJOR FACILITATOR SUPERFAMILY"/>
    <property type="match status" value="1"/>
</dbReference>
<evidence type="ECO:0000256" key="3">
    <source>
        <dbReference type="ARBA" id="ARBA00022475"/>
    </source>
</evidence>
<evidence type="ECO:0000256" key="6">
    <source>
        <dbReference type="ARBA" id="ARBA00023136"/>
    </source>
</evidence>
<feature type="transmembrane region" description="Helical" evidence="7">
    <location>
        <begin position="45"/>
        <end position="63"/>
    </location>
</feature>
<evidence type="ECO:0000256" key="2">
    <source>
        <dbReference type="ARBA" id="ARBA00022448"/>
    </source>
</evidence>
<feature type="transmembrane region" description="Helical" evidence="7">
    <location>
        <begin position="75"/>
        <end position="94"/>
    </location>
</feature>
<dbReference type="NCBIfam" id="TIGR00711">
    <property type="entry name" value="efflux_EmrB"/>
    <property type="match status" value="1"/>
</dbReference>
<reference evidence="9" key="1">
    <citation type="submission" date="2024-06" db="EMBL/GenBank/DDBJ databases">
        <title>A Novel Isolate, Dehalogenimonas sp. Strain 4OHTPN, Dechlorinates Aromatic 4 Hydroxy chlorothalonil by a Novel Reductive Dehalogenase.</title>
        <authorList>
            <person name="Liu G."/>
        </authorList>
    </citation>
    <scope>NUCLEOTIDE SEQUENCE</scope>
    <source>
        <strain evidence="9">4OHTPN</strain>
    </source>
</reference>
<name>A0AAU8GDF8_9CHLR</name>
<proteinExistence type="predicted"/>
<feature type="domain" description="Major facilitator superfamily (MFS) profile" evidence="8">
    <location>
        <begin position="10"/>
        <end position="526"/>
    </location>
</feature>
<dbReference type="PANTHER" id="PTHR23501:SF197">
    <property type="entry name" value="COMD"/>
    <property type="match status" value="1"/>
</dbReference>
<feature type="transmembrane region" description="Helical" evidence="7">
    <location>
        <begin position="200"/>
        <end position="219"/>
    </location>
</feature>
<organism evidence="9">
    <name type="scientific">Dehalogenimonas sp. 4OHTPN</name>
    <dbReference type="NCBI Taxonomy" id="3166643"/>
    <lineage>
        <taxon>Bacteria</taxon>
        <taxon>Bacillati</taxon>
        <taxon>Chloroflexota</taxon>
        <taxon>Dehalococcoidia</taxon>
        <taxon>Dehalococcoidales</taxon>
        <taxon>Dehalococcoidaceae</taxon>
        <taxon>Dehalogenimonas</taxon>
    </lineage>
</organism>
<dbReference type="PROSITE" id="PS50850">
    <property type="entry name" value="MFS"/>
    <property type="match status" value="1"/>
</dbReference>
<evidence type="ECO:0000259" key="8">
    <source>
        <dbReference type="PROSITE" id="PS50850"/>
    </source>
</evidence>
<sequence length="560" mass="59543">MSSTLKTPLVLAGMMLSLILASLDQTIVATAMPRIVQEFQGLSHLSWVFTAYMLASAVTVPIYGKLTDLFGRRRLLIIAVLIFLGGSMLSGLAQNMTQLIFFRGIQGVGAGAIMVNAFAIVADLFPPAQRGKVQGLFGAVFGITSVAGPLLGGWLTDSFSWRWIFYVNIPIGLVALAVIFAGMPRHATATHGNGERSIDYFGAVLLTATLVPLLLALVWGGSQYPWGSPEIITLLAVSAIALLGFLWRETKARDPIVTLSLFKNRVFTISVIATFLASLGMFGSILFIPVFAQGVAGFSATNSGLIMMPMMLAIVAGSMFAGQVMSRTGKYKVLAVSGLGIATLGMALFSQVSESTSQFDLIIRMIVMGIGLGFTMPIFTVAVQNAFSHSRIGEVTAGIQLFRTVGGTVGGAVLGGVMNAQLASNLIGIENHPFIVAAEQVSPGTPVVIDGNTIQTFLSNDGQAQIRALIAQAPEAIREQISAAFDQFLEILKTAFSQSIDYVFIIGATLMIVAFAASFFLPQLPLRKSHRPAAEELGVELDATMGQSDKRHEPDILGKV</sequence>
<feature type="transmembrane region" description="Helical" evidence="7">
    <location>
        <begin position="502"/>
        <end position="521"/>
    </location>
</feature>
<feature type="transmembrane region" description="Helical" evidence="7">
    <location>
        <begin position="100"/>
        <end position="124"/>
    </location>
</feature>
<dbReference type="RefSeq" id="WP_353715274.1">
    <property type="nucleotide sequence ID" value="NZ_CP159307.1"/>
</dbReference>
<evidence type="ECO:0000256" key="5">
    <source>
        <dbReference type="ARBA" id="ARBA00022989"/>
    </source>
</evidence>
<dbReference type="SUPFAM" id="SSF103473">
    <property type="entry name" value="MFS general substrate transporter"/>
    <property type="match status" value="1"/>
</dbReference>
<dbReference type="InterPro" id="IPR020846">
    <property type="entry name" value="MFS_dom"/>
</dbReference>
<evidence type="ECO:0000256" key="4">
    <source>
        <dbReference type="ARBA" id="ARBA00022692"/>
    </source>
</evidence>
<dbReference type="InterPro" id="IPR036259">
    <property type="entry name" value="MFS_trans_sf"/>
</dbReference>
<dbReference type="Gene3D" id="1.20.1720.10">
    <property type="entry name" value="Multidrug resistance protein D"/>
    <property type="match status" value="1"/>
</dbReference>
<protein>
    <submittedName>
        <fullName evidence="9">MDR family MFS transporter</fullName>
    </submittedName>
</protein>
<keyword evidence="2" id="KW-0813">Transport</keyword>
<keyword evidence="4 7" id="KW-0812">Transmembrane</keyword>
<dbReference type="InterPro" id="IPR004638">
    <property type="entry name" value="EmrB-like"/>
</dbReference>
<comment type="subcellular location">
    <subcellularLocation>
        <location evidence="1">Cell membrane</location>
        <topology evidence="1">Multi-pass membrane protein</topology>
    </subcellularLocation>
</comment>
<gene>
    <name evidence="9" type="ORF">ABV300_04210</name>
</gene>
<dbReference type="Gene3D" id="1.20.1250.20">
    <property type="entry name" value="MFS general substrate transporter like domains"/>
    <property type="match status" value="1"/>
</dbReference>
<dbReference type="EMBL" id="CP159307">
    <property type="protein sequence ID" value="XCH34089.1"/>
    <property type="molecule type" value="Genomic_DNA"/>
</dbReference>
<dbReference type="Pfam" id="PF07690">
    <property type="entry name" value="MFS_1"/>
    <property type="match status" value="1"/>
</dbReference>
<evidence type="ECO:0000256" key="1">
    <source>
        <dbReference type="ARBA" id="ARBA00004651"/>
    </source>
</evidence>
<feature type="transmembrane region" description="Helical" evidence="7">
    <location>
        <begin position="231"/>
        <end position="247"/>
    </location>
</feature>
<keyword evidence="5 7" id="KW-1133">Transmembrane helix</keyword>
<accession>A0AAU8GDF8</accession>
<feature type="transmembrane region" description="Helical" evidence="7">
    <location>
        <begin position="161"/>
        <end position="180"/>
    </location>
</feature>
<dbReference type="CDD" id="cd17502">
    <property type="entry name" value="MFS_Azr1_MDR_like"/>
    <property type="match status" value="1"/>
</dbReference>
<evidence type="ECO:0000256" key="7">
    <source>
        <dbReference type="SAM" id="Phobius"/>
    </source>
</evidence>